<accession>A0ABR5DKH4</accession>
<dbReference type="PROSITE" id="PS50893">
    <property type="entry name" value="ABC_TRANSPORTER_2"/>
    <property type="match status" value="1"/>
</dbReference>
<dbReference type="GO" id="GO:0005524">
    <property type="term" value="F:ATP binding"/>
    <property type="evidence" value="ECO:0007669"/>
    <property type="project" value="UniProtKB-KW"/>
</dbReference>
<evidence type="ECO:0000313" key="5">
    <source>
        <dbReference type="Proteomes" id="UP000033497"/>
    </source>
</evidence>
<dbReference type="Proteomes" id="UP000033497">
    <property type="component" value="Unassembled WGS sequence"/>
</dbReference>
<evidence type="ECO:0000256" key="1">
    <source>
        <dbReference type="ARBA" id="ARBA00022741"/>
    </source>
</evidence>
<dbReference type="PANTHER" id="PTHR43158:SF2">
    <property type="entry name" value="SKFA PEPTIDE EXPORT ATP-BINDING PROTEIN SKFE"/>
    <property type="match status" value="1"/>
</dbReference>
<dbReference type="EMBL" id="JSVU01000002">
    <property type="protein sequence ID" value="KJJ39278.1"/>
    <property type="molecule type" value="Genomic_DNA"/>
</dbReference>
<dbReference type="SMART" id="SM00382">
    <property type="entry name" value="AAA"/>
    <property type="match status" value="1"/>
</dbReference>
<feature type="domain" description="ABC transporter" evidence="3">
    <location>
        <begin position="4"/>
        <end position="223"/>
    </location>
</feature>
<organism evidence="4 5">
    <name type="scientific">Aequorivita vladivostokensis</name>
    <dbReference type="NCBI Taxonomy" id="171194"/>
    <lineage>
        <taxon>Bacteria</taxon>
        <taxon>Pseudomonadati</taxon>
        <taxon>Bacteroidota</taxon>
        <taxon>Flavobacteriia</taxon>
        <taxon>Flavobacteriales</taxon>
        <taxon>Flavobacteriaceae</taxon>
        <taxon>Aequorivita</taxon>
    </lineage>
</organism>
<dbReference type="SUPFAM" id="SSF52540">
    <property type="entry name" value="P-loop containing nucleoside triphosphate hydrolases"/>
    <property type="match status" value="1"/>
</dbReference>
<dbReference type="InterPro" id="IPR027417">
    <property type="entry name" value="P-loop_NTPase"/>
</dbReference>
<sequence>MEVLQLLSATIRFGKKEVLKKISFTVETGEILGVFGRNGCGKSTLLKMIFGSLKKGSVNISMNGKTFNVHENISSERIAYLPQHSFVPRNLKVRDLIPLYFLEEQKQDVIFYDTLISKITANKVRDLSLGQVRYLEVLLVGNLNHDFLMLDEPFSMIEPLYKIEIKKLLNKLKFEKGIIITDHYYQDVLDISSQNLLIENGVSIPIKGKEDLKRLHYLSKNSI</sequence>
<evidence type="ECO:0000313" key="4">
    <source>
        <dbReference type="EMBL" id="KJJ39278.1"/>
    </source>
</evidence>
<dbReference type="PANTHER" id="PTHR43158">
    <property type="entry name" value="SKFA PEPTIDE EXPORT ATP-BINDING PROTEIN SKFE"/>
    <property type="match status" value="1"/>
</dbReference>
<keyword evidence="2 4" id="KW-0067">ATP-binding</keyword>
<protein>
    <submittedName>
        <fullName evidence="4">ABC transporter ATP-binding protein</fullName>
    </submittedName>
</protein>
<reference evidence="4 5" key="1">
    <citation type="submission" date="2014-10" db="EMBL/GenBank/DDBJ databases">
        <title>Genome sequencing of Vitellibacter vladivostokensis KMM 3516.</title>
        <authorList>
            <person name="Thevarajoo S."/>
            <person name="Selvaratnam C."/>
            <person name="Goh K.M."/>
            <person name="Chong C.S."/>
        </authorList>
    </citation>
    <scope>NUCLEOTIDE SEQUENCE [LARGE SCALE GENOMIC DNA]</scope>
    <source>
        <strain evidence="4 5">KMM 3516</strain>
    </source>
</reference>
<keyword evidence="5" id="KW-1185">Reference proteome</keyword>
<gene>
    <name evidence="4" type="ORF">MB09_03245</name>
</gene>
<evidence type="ECO:0000259" key="3">
    <source>
        <dbReference type="PROSITE" id="PS50893"/>
    </source>
</evidence>
<dbReference type="Pfam" id="PF00005">
    <property type="entry name" value="ABC_tran"/>
    <property type="match status" value="1"/>
</dbReference>
<name>A0ABR5DKH4_9FLAO</name>
<dbReference type="InterPro" id="IPR003593">
    <property type="entry name" value="AAA+_ATPase"/>
</dbReference>
<evidence type="ECO:0000256" key="2">
    <source>
        <dbReference type="ARBA" id="ARBA00022840"/>
    </source>
</evidence>
<dbReference type="InterPro" id="IPR003439">
    <property type="entry name" value="ABC_transporter-like_ATP-bd"/>
</dbReference>
<comment type="caution">
    <text evidence="4">The sequence shown here is derived from an EMBL/GenBank/DDBJ whole genome shotgun (WGS) entry which is preliminary data.</text>
</comment>
<keyword evidence="1" id="KW-0547">Nucleotide-binding</keyword>
<dbReference type="RefSeq" id="WP_045079451.1">
    <property type="nucleotide sequence ID" value="NZ_JSVU01000002.1"/>
</dbReference>
<proteinExistence type="predicted"/>
<dbReference type="Gene3D" id="3.40.50.300">
    <property type="entry name" value="P-loop containing nucleotide triphosphate hydrolases"/>
    <property type="match status" value="1"/>
</dbReference>